<dbReference type="Proteomes" id="UP000007382">
    <property type="component" value="Chromosome"/>
</dbReference>
<dbReference type="HOGENOM" id="CLU_1446023_0_0_0"/>
<feature type="transmembrane region" description="Helical" evidence="2">
    <location>
        <begin position="46"/>
        <end position="65"/>
    </location>
</feature>
<keyword evidence="2" id="KW-0812">Transmembrane</keyword>
<keyword evidence="2" id="KW-0472">Membrane</keyword>
<feature type="compositionally biased region" description="Polar residues" evidence="1">
    <location>
        <begin position="153"/>
        <end position="167"/>
    </location>
</feature>
<protein>
    <submittedName>
        <fullName evidence="3">Uncharacterized protein</fullName>
    </submittedName>
</protein>
<name>I0IRD3_LEPFC</name>
<evidence type="ECO:0000256" key="1">
    <source>
        <dbReference type="SAM" id="MobiDB-lite"/>
    </source>
</evidence>
<dbReference type="KEGG" id="lfc:LFE_2159"/>
<proteinExistence type="predicted"/>
<reference evidence="3 4" key="1">
    <citation type="journal article" date="2012" name="J. Bacteriol.">
        <title>Complete Genome Sequence of Leptospirillum ferrooxidans Strain C2-3, Isolated from a Fresh Volcanic Ash Deposit on the Island of Miyake, Japan.</title>
        <authorList>
            <person name="Fujimura R."/>
            <person name="Sato Y."/>
            <person name="Nishizawa T."/>
            <person name="Oshima K."/>
            <person name="Kim S.-W."/>
            <person name="Hattori M."/>
            <person name="Kamijo T."/>
            <person name="Ohta H."/>
        </authorList>
    </citation>
    <scope>NUCLEOTIDE SEQUENCE [LARGE SCALE GENOMIC DNA]</scope>
    <source>
        <strain evidence="3 4">C2-3</strain>
    </source>
</reference>
<reference evidence="4" key="2">
    <citation type="submission" date="2012-03" db="EMBL/GenBank/DDBJ databases">
        <title>The complete genome sequence of the pioneer microbe on fresh volcanic deposit, Leptospirillum ferrooxidans strain C2-3.</title>
        <authorList>
            <person name="Fujimura R."/>
            <person name="Sato Y."/>
            <person name="Nishizawa T."/>
            <person name="Nanba K."/>
            <person name="Oshima K."/>
            <person name="Hattori M."/>
            <person name="Kamijo T."/>
            <person name="Ohta H."/>
        </authorList>
    </citation>
    <scope>NUCLEOTIDE SEQUENCE [LARGE SCALE GENOMIC DNA]</scope>
    <source>
        <strain evidence="4">C2-3</strain>
    </source>
</reference>
<dbReference type="AlphaFoldDB" id="I0IRD3"/>
<sequence>MVSIHVVLSVFYQNEYPIFHEGTGSMILKTIQTKESKTFTAYPWNFFFPLFGWILLILSLTASCTPQSKDVPQLKGTVNIAPNVPLWMLHGDLSIVVFMKGSTSPAYLPVAISIYPHPVFPLTFSIDQDNVRLSGIKLAGNVKIQARLKLSGNQQDSPSTLYTSGTPSDGVVDGQPVSLTISQESHP</sequence>
<dbReference type="PATRIC" id="fig|1162668.3.peg.2557"/>
<keyword evidence="4" id="KW-1185">Reference proteome</keyword>
<evidence type="ECO:0000313" key="3">
    <source>
        <dbReference type="EMBL" id="BAM07832.1"/>
    </source>
</evidence>
<evidence type="ECO:0000256" key="2">
    <source>
        <dbReference type="SAM" id="Phobius"/>
    </source>
</evidence>
<feature type="compositionally biased region" description="Polar residues" evidence="1">
    <location>
        <begin position="177"/>
        <end position="187"/>
    </location>
</feature>
<accession>I0IRD3</accession>
<dbReference type="EMBL" id="AP012342">
    <property type="protein sequence ID" value="BAM07832.1"/>
    <property type="molecule type" value="Genomic_DNA"/>
</dbReference>
<keyword evidence="2" id="KW-1133">Transmembrane helix</keyword>
<organism evidence="3 4">
    <name type="scientific">Leptospirillum ferrooxidans (strain C2-3)</name>
    <dbReference type="NCBI Taxonomy" id="1162668"/>
    <lineage>
        <taxon>Bacteria</taxon>
        <taxon>Pseudomonadati</taxon>
        <taxon>Nitrospirota</taxon>
        <taxon>Nitrospiria</taxon>
        <taxon>Nitrospirales</taxon>
        <taxon>Nitrospiraceae</taxon>
        <taxon>Leptospirillum</taxon>
    </lineage>
</organism>
<dbReference type="STRING" id="1162668.LFE_2159"/>
<gene>
    <name evidence="3" type="ordered locus">LFE_2159</name>
</gene>
<feature type="region of interest" description="Disordered" evidence="1">
    <location>
        <begin position="153"/>
        <end position="187"/>
    </location>
</feature>
<evidence type="ECO:0000313" key="4">
    <source>
        <dbReference type="Proteomes" id="UP000007382"/>
    </source>
</evidence>